<accession>A0A8S5S0C2</accession>
<evidence type="ECO:0000313" key="1">
    <source>
        <dbReference type="EMBL" id="DAF44219.1"/>
    </source>
</evidence>
<dbReference type="EMBL" id="BK032510">
    <property type="protein sequence ID" value="DAF44219.1"/>
    <property type="molecule type" value="Genomic_DNA"/>
</dbReference>
<proteinExistence type="predicted"/>
<reference evidence="1" key="1">
    <citation type="journal article" date="2021" name="Proc. Natl. Acad. Sci. U.S.A.">
        <title>A Catalog of Tens of Thousands of Viruses from Human Metagenomes Reveals Hidden Associations with Chronic Diseases.</title>
        <authorList>
            <person name="Tisza M.J."/>
            <person name="Buck C.B."/>
        </authorList>
    </citation>
    <scope>NUCLEOTIDE SEQUENCE</scope>
    <source>
        <strain evidence="1">CtNQV2</strain>
    </source>
</reference>
<sequence length="30" mass="3359">MTSIKMYWADSCCGYSHYSLSTIAINSIVI</sequence>
<protein>
    <submittedName>
        <fullName evidence="1">Uncharacterized protein</fullName>
    </submittedName>
</protein>
<organism evidence="1">
    <name type="scientific">Myoviridae sp. ctNQV2</name>
    <dbReference type="NCBI Taxonomy" id="2827683"/>
    <lineage>
        <taxon>Viruses</taxon>
        <taxon>Duplodnaviria</taxon>
        <taxon>Heunggongvirae</taxon>
        <taxon>Uroviricota</taxon>
        <taxon>Caudoviricetes</taxon>
    </lineage>
</organism>
<name>A0A8S5S0C2_9CAUD</name>